<dbReference type="Proteomes" id="UP000541535">
    <property type="component" value="Unassembled WGS sequence"/>
</dbReference>
<dbReference type="AlphaFoldDB" id="A0A7W5BBL8"/>
<feature type="coiled-coil region" evidence="5">
    <location>
        <begin position="70"/>
        <end position="97"/>
    </location>
</feature>
<evidence type="ECO:0000313" key="8">
    <source>
        <dbReference type="Proteomes" id="UP000541535"/>
    </source>
</evidence>
<organism evidence="7 8">
    <name type="scientific">Pseudoduganella violacea</name>
    <dbReference type="NCBI Taxonomy" id="1715466"/>
    <lineage>
        <taxon>Bacteria</taxon>
        <taxon>Pseudomonadati</taxon>
        <taxon>Pseudomonadota</taxon>
        <taxon>Betaproteobacteria</taxon>
        <taxon>Burkholderiales</taxon>
        <taxon>Oxalobacteraceae</taxon>
        <taxon>Telluria group</taxon>
        <taxon>Pseudoduganella</taxon>
    </lineage>
</organism>
<comment type="similarity">
    <text evidence="1">Belongs to the LysR transcriptional regulatory family.</text>
</comment>
<evidence type="ECO:0000256" key="3">
    <source>
        <dbReference type="ARBA" id="ARBA00023125"/>
    </source>
</evidence>
<dbReference type="SUPFAM" id="SSF46785">
    <property type="entry name" value="Winged helix' DNA-binding domain"/>
    <property type="match status" value="1"/>
</dbReference>
<sequence>MGRPLRSLSGLIDFNSAARWGSFKRAAEELHKTPAAISQQIKTLEEELGFPLFVRQTRQVQLTEKGAEFAATVSQVLTELRDKCAALQEDEDAALLRISCTHSFAYKWLVPRMPRFTRLHPELDIRVDSNDRQVNLDAGGIDVAIRHGPFQPGDPDLIFSERLVAVYSPGLLPPGRDSLELDDLPLLPLLCEGDSELWMRFMQANGVRNPRLQFARSFSHSGLLAQAAAAGQGVAVVAFAMVHEDVRNGVLRLLRARSAPYASGYRFLTARGKEAAPRIRRLREWLEEEMAAMGVMLSEWDAAQG</sequence>
<evidence type="ECO:0000259" key="6">
    <source>
        <dbReference type="PROSITE" id="PS50931"/>
    </source>
</evidence>
<protein>
    <submittedName>
        <fullName evidence="7">LysR family glycine cleavage system transcriptional activator</fullName>
    </submittedName>
</protein>
<keyword evidence="5" id="KW-0175">Coiled coil</keyword>
<dbReference type="Gene3D" id="3.40.190.10">
    <property type="entry name" value="Periplasmic binding protein-like II"/>
    <property type="match status" value="2"/>
</dbReference>
<dbReference type="GO" id="GO:0003677">
    <property type="term" value="F:DNA binding"/>
    <property type="evidence" value="ECO:0007669"/>
    <property type="project" value="UniProtKB-KW"/>
</dbReference>
<dbReference type="PROSITE" id="PS50931">
    <property type="entry name" value="HTH_LYSR"/>
    <property type="match status" value="1"/>
</dbReference>
<evidence type="ECO:0000256" key="1">
    <source>
        <dbReference type="ARBA" id="ARBA00009437"/>
    </source>
</evidence>
<proteinExistence type="inferred from homology"/>
<keyword evidence="3" id="KW-0238">DNA-binding</keyword>
<dbReference type="InterPro" id="IPR036390">
    <property type="entry name" value="WH_DNA-bd_sf"/>
</dbReference>
<evidence type="ECO:0000256" key="2">
    <source>
        <dbReference type="ARBA" id="ARBA00023015"/>
    </source>
</evidence>
<dbReference type="EMBL" id="JACHXD010000008">
    <property type="protein sequence ID" value="MBB3120133.1"/>
    <property type="molecule type" value="Genomic_DNA"/>
</dbReference>
<dbReference type="PRINTS" id="PR00039">
    <property type="entry name" value="HTHLYSR"/>
</dbReference>
<dbReference type="SUPFAM" id="SSF53850">
    <property type="entry name" value="Periplasmic binding protein-like II"/>
    <property type="match status" value="1"/>
</dbReference>
<dbReference type="InterPro" id="IPR005119">
    <property type="entry name" value="LysR_subst-bd"/>
</dbReference>
<name>A0A7W5BBL8_9BURK</name>
<keyword evidence="4" id="KW-0804">Transcription</keyword>
<gene>
    <name evidence="7" type="ORF">FHS03_003192</name>
</gene>
<dbReference type="Gene3D" id="1.10.10.10">
    <property type="entry name" value="Winged helix-like DNA-binding domain superfamily/Winged helix DNA-binding domain"/>
    <property type="match status" value="1"/>
</dbReference>
<evidence type="ECO:0000313" key="7">
    <source>
        <dbReference type="EMBL" id="MBB3120133.1"/>
    </source>
</evidence>
<dbReference type="Pfam" id="PF03466">
    <property type="entry name" value="LysR_substrate"/>
    <property type="match status" value="1"/>
</dbReference>
<keyword evidence="2" id="KW-0805">Transcription regulation</keyword>
<dbReference type="GO" id="GO:0003700">
    <property type="term" value="F:DNA-binding transcription factor activity"/>
    <property type="evidence" value="ECO:0007669"/>
    <property type="project" value="InterPro"/>
</dbReference>
<dbReference type="InterPro" id="IPR036388">
    <property type="entry name" value="WH-like_DNA-bd_sf"/>
</dbReference>
<dbReference type="PANTHER" id="PTHR30537:SF5">
    <property type="entry name" value="HTH-TYPE TRANSCRIPTIONAL ACTIVATOR TTDR-RELATED"/>
    <property type="match status" value="1"/>
</dbReference>
<dbReference type="InterPro" id="IPR000847">
    <property type="entry name" value="LysR_HTH_N"/>
</dbReference>
<dbReference type="InterPro" id="IPR058163">
    <property type="entry name" value="LysR-type_TF_proteobact-type"/>
</dbReference>
<evidence type="ECO:0000256" key="4">
    <source>
        <dbReference type="ARBA" id="ARBA00023163"/>
    </source>
</evidence>
<evidence type="ECO:0000256" key="5">
    <source>
        <dbReference type="SAM" id="Coils"/>
    </source>
</evidence>
<keyword evidence="8" id="KW-1185">Reference proteome</keyword>
<dbReference type="Pfam" id="PF00126">
    <property type="entry name" value="HTH_1"/>
    <property type="match status" value="1"/>
</dbReference>
<reference evidence="7 8" key="1">
    <citation type="submission" date="2020-08" db="EMBL/GenBank/DDBJ databases">
        <title>Genomic Encyclopedia of Type Strains, Phase III (KMG-III): the genomes of soil and plant-associated and newly described type strains.</title>
        <authorList>
            <person name="Whitman W."/>
        </authorList>
    </citation>
    <scope>NUCLEOTIDE SEQUENCE [LARGE SCALE GENOMIC DNA]</scope>
    <source>
        <strain evidence="7 8">CECT 8897</strain>
    </source>
</reference>
<accession>A0A7W5BBL8</accession>
<feature type="domain" description="HTH lysR-type" evidence="6">
    <location>
        <begin position="6"/>
        <end position="63"/>
    </location>
</feature>
<dbReference type="PANTHER" id="PTHR30537">
    <property type="entry name" value="HTH-TYPE TRANSCRIPTIONAL REGULATOR"/>
    <property type="match status" value="1"/>
</dbReference>
<dbReference type="FunFam" id="1.10.10.10:FF:000001">
    <property type="entry name" value="LysR family transcriptional regulator"/>
    <property type="match status" value="1"/>
</dbReference>
<comment type="caution">
    <text evidence="7">The sequence shown here is derived from an EMBL/GenBank/DDBJ whole genome shotgun (WGS) entry which is preliminary data.</text>
</comment>
<dbReference type="RefSeq" id="WP_183441910.1">
    <property type="nucleotide sequence ID" value="NZ_JACHXD010000008.1"/>
</dbReference>